<organism evidence="1 2">
    <name type="scientific">Hyphomicrobium album</name>
    <dbReference type="NCBI Taxonomy" id="2665159"/>
    <lineage>
        <taxon>Bacteria</taxon>
        <taxon>Pseudomonadati</taxon>
        <taxon>Pseudomonadota</taxon>
        <taxon>Alphaproteobacteria</taxon>
        <taxon>Hyphomicrobiales</taxon>
        <taxon>Hyphomicrobiaceae</taxon>
        <taxon>Hyphomicrobium</taxon>
    </lineage>
</organism>
<gene>
    <name evidence="1" type="ORF">GIW81_05290</name>
</gene>
<sequence>MIQEMIQATKGRFGFHLISDAHRYRPADLSIQFYVMSSALSRRADLAISPHLATETDIDKFVDDAIASLQAIRVDAKRALTVAHTG</sequence>
<evidence type="ECO:0000313" key="1">
    <source>
        <dbReference type="EMBL" id="MTD93746.1"/>
    </source>
</evidence>
<dbReference type="EMBL" id="WMBQ01000001">
    <property type="protein sequence ID" value="MTD93746.1"/>
    <property type="molecule type" value="Genomic_DNA"/>
</dbReference>
<accession>A0A6I3KI00</accession>
<proteinExistence type="predicted"/>
<comment type="caution">
    <text evidence="1">The sequence shown here is derived from an EMBL/GenBank/DDBJ whole genome shotgun (WGS) entry which is preliminary data.</text>
</comment>
<protein>
    <submittedName>
        <fullName evidence="1">Uncharacterized protein</fullName>
    </submittedName>
</protein>
<reference evidence="1 2" key="1">
    <citation type="submission" date="2019-11" db="EMBL/GenBank/DDBJ databases">
        <title>Identification of a novel strain.</title>
        <authorList>
            <person name="Xu Q."/>
            <person name="Wang G."/>
        </authorList>
    </citation>
    <scope>NUCLEOTIDE SEQUENCE [LARGE SCALE GENOMIC DNA]</scope>
    <source>
        <strain evidence="2">xq</strain>
    </source>
</reference>
<dbReference type="RefSeq" id="WP_154738257.1">
    <property type="nucleotide sequence ID" value="NZ_WMBQ01000001.1"/>
</dbReference>
<name>A0A6I3KI00_9HYPH</name>
<dbReference type="AlphaFoldDB" id="A0A6I3KI00"/>
<keyword evidence="2" id="KW-1185">Reference proteome</keyword>
<dbReference type="Proteomes" id="UP000440694">
    <property type="component" value="Unassembled WGS sequence"/>
</dbReference>
<evidence type="ECO:0000313" key="2">
    <source>
        <dbReference type="Proteomes" id="UP000440694"/>
    </source>
</evidence>